<keyword evidence="2" id="KW-0812">Transmembrane</keyword>
<proteinExistence type="predicted"/>
<evidence type="ECO:0000256" key="2">
    <source>
        <dbReference type="SAM" id="Phobius"/>
    </source>
</evidence>
<protein>
    <submittedName>
        <fullName evidence="3">Uncharacterized protein</fullName>
    </submittedName>
</protein>
<feature type="transmembrane region" description="Helical" evidence="2">
    <location>
        <begin position="48"/>
        <end position="75"/>
    </location>
</feature>
<gene>
    <name evidence="3" type="ORF">SINC0208_LOCUS10316</name>
</gene>
<organism evidence="3">
    <name type="scientific">Strombidium inclinatum</name>
    <dbReference type="NCBI Taxonomy" id="197538"/>
    <lineage>
        <taxon>Eukaryota</taxon>
        <taxon>Sar</taxon>
        <taxon>Alveolata</taxon>
        <taxon>Ciliophora</taxon>
        <taxon>Intramacronucleata</taxon>
        <taxon>Spirotrichea</taxon>
        <taxon>Oligotrichia</taxon>
        <taxon>Strombidiidae</taxon>
        <taxon>Strombidium</taxon>
    </lineage>
</organism>
<dbReference type="AlphaFoldDB" id="A0A7S3IRK8"/>
<sequence>MLIFARLSHTGEVCSGDYSKFIVVPEDDKYVVDSEYDKYLLTGEGHFMYVYALFCLISVGALLFCCTCIGSCLCLTGSYESFSEIEDTFKNMDSIDEMFKKQQEKAYKEYAEQYGGGFPGGPQEEGQEQQNP</sequence>
<reference evidence="3" key="1">
    <citation type="submission" date="2021-01" db="EMBL/GenBank/DDBJ databases">
        <authorList>
            <person name="Corre E."/>
            <person name="Pelletier E."/>
            <person name="Niang G."/>
            <person name="Scheremetjew M."/>
            <person name="Finn R."/>
            <person name="Kale V."/>
            <person name="Holt S."/>
            <person name="Cochrane G."/>
            <person name="Meng A."/>
            <person name="Brown T."/>
            <person name="Cohen L."/>
        </authorList>
    </citation>
    <scope>NUCLEOTIDE SEQUENCE</scope>
    <source>
        <strain evidence="3">S3</strain>
    </source>
</reference>
<accession>A0A7S3IRK8</accession>
<keyword evidence="2" id="KW-1133">Transmembrane helix</keyword>
<keyword evidence="2" id="KW-0472">Membrane</keyword>
<name>A0A7S3IRK8_9SPIT</name>
<evidence type="ECO:0000313" key="3">
    <source>
        <dbReference type="EMBL" id="CAE0329686.1"/>
    </source>
</evidence>
<evidence type="ECO:0000256" key="1">
    <source>
        <dbReference type="SAM" id="MobiDB-lite"/>
    </source>
</evidence>
<feature type="region of interest" description="Disordered" evidence="1">
    <location>
        <begin position="112"/>
        <end position="132"/>
    </location>
</feature>
<dbReference type="EMBL" id="HBIH01025691">
    <property type="protein sequence ID" value="CAE0329686.1"/>
    <property type="molecule type" value="Transcribed_RNA"/>
</dbReference>
<feature type="compositionally biased region" description="Low complexity" evidence="1">
    <location>
        <begin position="121"/>
        <end position="132"/>
    </location>
</feature>